<proteinExistence type="predicted"/>
<dbReference type="AlphaFoldDB" id="A0A061RMZ3"/>
<evidence type="ECO:0000256" key="1">
    <source>
        <dbReference type="SAM" id="MobiDB-lite"/>
    </source>
</evidence>
<feature type="compositionally biased region" description="Low complexity" evidence="1">
    <location>
        <begin position="92"/>
        <end position="109"/>
    </location>
</feature>
<gene>
    <name evidence="2" type="ORF">TSPGSL018_634</name>
</gene>
<protein>
    <submittedName>
        <fullName evidence="2">Kif9 kinesin</fullName>
    </submittedName>
</protein>
<feature type="region of interest" description="Disordered" evidence="1">
    <location>
        <begin position="32"/>
        <end position="125"/>
    </location>
</feature>
<dbReference type="EMBL" id="GBEZ01014004">
    <property type="protein sequence ID" value="JAC72035.1"/>
    <property type="molecule type" value="Transcribed_RNA"/>
</dbReference>
<reference evidence="2" key="1">
    <citation type="submission" date="2014-05" db="EMBL/GenBank/DDBJ databases">
        <title>The transcriptome of the halophilic microalga Tetraselmis sp. GSL018 isolated from the Great Salt Lake, Utah.</title>
        <authorList>
            <person name="Jinkerson R.E."/>
            <person name="D'Adamo S."/>
            <person name="Posewitz M.C."/>
        </authorList>
    </citation>
    <scope>NUCLEOTIDE SEQUENCE</scope>
    <source>
        <strain evidence="2">GSL018</strain>
    </source>
</reference>
<name>A0A061RMZ3_9CHLO</name>
<organism evidence="2">
    <name type="scientific">Tetraselmis sp. GSL018</name>
    <dbReference type="NCBI Taxonomy" id="582737"/>
    <lineage>
        <taxon>Eukaryota</taxon>
        <taxon>Viridiplantae</taxon>
        <taxon>Chlorophyta</taxon>
        <taxon>core chlorophytes</taxon>
        <taxon>Chlorodendrophyceae</taxon>
        <taxon>Chlorodendrales</taxon>
        <taxon>Chlorodendraceae</taxon>
        <taxon>Tetraselmis</taxon>
    </lineage>
</organism>
<evidence type="ECO:0000313" key="2">
    <source>
        <dbReference type="EMBL" id="JAC72035.1"/>
    </source>
</evidence>
<sequence length="125" mass="13017">MVKSEVEYTAKLVEACTRELSAAFQEWLEAESAPQHASGVGRGRAPTFGGGEQSEARGSDCAVPLNGPGSAGPYTPGSPMQELWDIPERGAWKASAARSAAPSRGAKAPTRNRAKGTFGTSPRLS</sequence>
<accession>A0A061RMZ3</accession>